<dbReference type="GO" id="GO:0003964">
    <property type="term" value="F:RNA-directed DNA polymerase activity"/>
    <property type="evidence" value="ECO:0007669"/>
    <property type="project" value="UniProtKB-KW"/>
</dbReference>
<gene>
    <name evidence="1" type="ORF">G2W53_026713</name>
</gene>
<dbReference type="SUPFAM" id="SSF56219">
    <property type="entry name" value="DNase I-like"/>
    <property type="match status" value="1"/>
</dbReference>
<dbReference type="OrthoDB" id="1431999at2759"/>
<accession>A0A834TFN8</accession>
<dbReference type="PANTHER" id="PTHR33116">
    <property type="entry name" value="REVERSE TRANSCRIPTASE ZINC-BINDING DOMAIN-CONTAINING PROTEIN-RELATED-RELATED"/>
    <property type="match status" value="1"/>
</dbReference>
<keyword evidence="1" id="KW-0808">Transferase</keyword>
<dbReference type="AlphaFoldDB" id="A0A834TFN8"/>
<sequence>MQAEWREEAQRRQEECLQDEMNFDFTDELQLVVQAVLQSGSSEQRGPQVHVMYQSAPSMTQSNLPQDHNLLQVVENMHSVEQRALCKTVGESQYLQLFHPITLSTLKDKRKALEHYLLNFKRKRAEGFYHKKLGRKVEDNSVLKPSPNRICLQSFEDSTSQSNDLRVPVEFCFVSETLLSLNSSFELLSKFGFDHCCGTNIEGHKGVQHPWLLIGDFNQVLRPSETLSTNLNIPGAEDFENFPNDAGLINLHPQGNWFTWTNGRLGEDAIWERLDRAVCNVQWLNVFPQSSMFCLPLYSSNHSPFVVTLHENVPRKPRPHRFEAMWLLEDSCNQVVRNAWNINESGSLAYLFASKSAKEIVGIRFARRGPMISHLMYADDTILFFKADDINCRAIKYALSIYSNLAGQHLNKDKSFLVFSPNTSSHVKRYIATELGVPISSRIGRYLRTIIDNSRNSPHNFHSMVEKVNAKLAGWKAKTLSQAGRLTLIKAVLQPLNMYNMSSDFIPKKYCNKMDVICTNFFWDFQRDKPAMHLLNRNHIFAPRDRGGLGLRHSDLVNRALVTKQV</sequence>
<proteinExistence type="predicted"/>
<evidence type="ECO:0000313" key="1">
    <source>
        <dbReference type="EMBL" id="KAF7821258.1"/>
    </source>
</evidence>
<comment type="caution">
    <text evidence="1">The sequence shown here is derived from an EMBL/GenBank/DDBJ whole genome shotgun (WGS) entry which is preliminary data.</text>
</comment>
<reference evidence="1" key="1">
    <citation type="submission" date="2020-09" db="EMBL/GenBank/DDBJ databases">
        <title>Genome-Enabled Discovery of Anthraquinone Biosynthesis in Senna tora.</title>
        <authorList>
            <person name="Kang S.-H."/>
            <person name="Pandey R.P."/>
            <person name="Lee C.-M."/>
            <person name="Sim J.-S."/>
            <person name="Jeong J.-T."/>
            <person name="Choi B.-S."/>
            <person name="Jung M."/>
            <person name="Ginzburg D."/>
            <person name="Zhao K."/>
            <person name="Won S.Y."/>
            <person name="Oh T.-J."/>
            <person name="Yu Y."/>
            <person name="Kim N.-H."/>
            <person name="Lee O.R."/>
            <person name="Lee T.-H."/>
            <person name="Bashyal P."/>
            <person name="Kim T.-S."/>
            <person name="Lee W.-H."/>
            <person name="Kawkins C."/>
            <person name="Kim C.-K."/>
            <person name="Kim J.S."/>
            <person name="Ahn B.O."/>
            <person name="Rhee S.Y."/>
            <person name="Sohng J.K."/>
        </authorList>
    </citation>
    <scope>NUCLEOTIDE SEQUENCE</scope>
    <source>
        <tissue evidence="1">Leaf</tissue>
    </source>
</reference>
<evidence type="ECO:0000313" key="2">
    <source>
        <dbReference type="Proteomes" id="UP000634136"/>
    </source>
</evidence>
<dbReference type="InterPro" id="IPR036691">
    <property type="entry name" value="Endo/exonu/phosph_ase_sf"/>
</dbReference>
<organism evidence="1 2">
    <name type="scientific">Senna tora</name>
    <dbReference type="NCBI Taxonomy" id="362788"/>
    <lineage>
        <taxon>Eukaryota</taxon>
        <taxon>Viridiplantae</taxon>
        <taxon>Streptophyta</taxon>
        <taxon>Embryophyta</taxon>
        <taxon>Tracheophyta</taxon>
        <taxon>Spermatophyta</taxon>
        <taxon>Magnoliopsida</taxon>
        <taxon>eudicotyledons</taxon>
        <taxon>Gunneridae</taxon>
        <taxon>Pentapetalae</taxon>
        <taxon>rosids</taxon>
        <taxon>fabids</taxon>
        <taxon>Fabales</taxon>
        <taxon>Fabaceae</taxon>
        <taxon>Caesalpinioideae</taxon>
        <taxon>Cassia clade</taxon>
        <taxon>Senna</taxon>
    </lineage>
</organism>
<dbReference type="EMBL" id="JAAIUW010000008">
    <property type="protein sequence ID" value="KAF7821258.1"/>
    <property type="molecule type" value="Genomic_DNA"/>
</dbReference>
<dbReference type="Proteomes" id="UP000634136">
    <property type="component" value="Unassembled WGS sequence"/>
</dbReference>
<name>A0A834TFN8_9FABA</name>
<dbReference type="Gene3D" id="3.60.10.10">
    <property type="entry name" value="Endonuclease/exonuclease/phosphatase"/>
    <property type="match status" value="1"/>
</dbReference>
<keyword evidence="1" id="KW-0548">Nucleotidyltransferase</keyword>
<dbReference type="PANTHER" id="PTHR33116:SF78">
    <property type="entry name" value="OS12G0587133 PROTEIN"/>
    <property type="match status" value="1"/>
</dbReference>
<protein>
    <submittedName>
        <fullName evidence="1">Reverse transcriptase</fullName>
    </submittedName>
</protein>
<keyword evidence="2" id="KW-1185">Reference proteome</keyword>
<keyword evidence="1" id="KW-0695">RNA-directed DNA polymerase</keyword>